<gene>
    <name evidence="7 13" type="primary">mutS</name>
    <name evidence="13" type="ORF">EA462_17305</name>
</gene>
<dbReference type="InterPro" id="IPR007695">
    <property type="entry name" value="DNA_mismatch_repair_MutS-lik_N"/>
</dbReference>
<evidence type="ECO:0000256" key="1">
    <source>
        <dbReference type="ARBA" id="ARBA00006271"/>
    </source>
</evidence>
<dbReference type="SUPFAM" id="SSF48334">
    <property type="entry name" value="DNA repair protein MutS, domain III"/>
    <property type="match status" value="1"/>
</dbReference>
<dbReference type="InterPro" id="IPR005748">
    <property type="entry name" value="DNA_mismatch_repair_MutS"/>
</dbReference>
<dbReference type="Pfam" id="PF05188">
    <property type="entry name" value="MutS_II"/>
    <property type="match status" value="1"/>
</dbReference>
<evidence type="ECO:0000256" key="8">
    <source>
        <dbReference type="NCBIfam" id="TIGR01070"/>
    </source>
</evidence>
<keyword evidence="14" id="KW-1185">Reference proteome</keyword>
<dbReference type="Pfam" id="PF00488">
    <property type="entry name" value="MutS_V"/>
    <property type="match status" value="1"/>
</dbReference>
<proteinExistence type="inferred from homology"/>
<organism evidence="13 14">
    <name type="scientific">Natrarchaeobius halalkaliphilus</name>
    <dbReference type="NCBI Taxonomy" id="1679091"/>
    <lineage>
        <taxon>Archaea</taxon>
        <taxon>Methanobacteriati</taxon>
        <taxon>Methanobacteriota</taxon>
        <taxon>Stenosarchaea group</taxon>
        <taxon>Halobacteria</taxon>
        <taxon>Halobacteriales</taxon>
        <taxon>Natrialbaceae</taxon>
        <taxon>Natrarchaeobius</taxon>
    </lineage>
</organism>
<evidence type="ECO:0000256" key="3">
    <source>
        <dbReference type="ARBA" id="ARBA00022763"/>
    </source>
</evidence>
<evidence type="ECO:0000313" key="13">
    <source>
        <dbReference type="EMBL" id="RQG86119.1"/>
    </source>
</evidence>
<dbReference type="Proteomes" id="UP000273828">
    <property type="component" value="Unassembled WGS sequence"/>
</dbReference>
<dbReference type="Gene3D" id="3.40.1170.10">
    <property type="entry name" value="DNA repair protein MutS, domain I"/>
    <property type="match status" value="1"/>
</dbReference>
<dbReference type="InterPro" id="IPR036187">
    <property type="entry name" value="DNA_mismatch_repair_MutS_sf"/>
</dbReference>
<keyword evidence="4 7" id="KW-0067">ATP-binding</keyword>
<dbReference type="InterPro" id="IPR017261">
    <property type="entry name" value="DNA_mismatch_repair_MutS/MSH"/>
</dbReference>
<dbReference type="SUPFAM" id="SSF55271">
    <property type="entry name" value="DNA repair protein MutS, domain I"/>
    <property type="match status" value="1"/>
</dbReference>
<evidence type="ECO:0000256" key="7">
    <source>
        <dbReference type="HAMAP-Rule" id="MF_00096"/>
    </source>
</evidence>
<dbReference type="InterPro" id="IPR007861">
    <property type="entry name" value="DNA_mismatch_repair_MutS_clamp"/>
</dbReference>
<evidence type="ECO:0000256" key="2">
    <source>
        <dbReference type="ARBA" id="ARBA00022741"/>
    </source>
</evidence>
<dbReference type="Pfam" id="PF05190">
    <property type="entry name" value="MutS_IV"/>
    <property type="match status" value="1"/>
</dbReference>
<feature type="binding site" evidence="7">
    <location>
        <begin position="617"/>
        <end position="624"/>
    </location>
    <ligand>
        <name>ATP</name>
        <dbReference type="ChEBI" id="CHEBI:30616"/>
    </ligand>
</feature>
<comment type="caution">
    <text evidence="13">The sequence shown here is derived from an EMBL/GenBank/DDBJ whole genome shotgun (WGS) entry which is preliminary data.</text>
</comment>
<dbReference type="GO" id="GO:0140664">
    <property type="term" value="F:ATP-dependent DNA damage sensor activity"/>
    <property type="evidence" value="ECO:0007669"/>
    <property type="project" value="InterPro"/>
</dbReference>
<sequence>MTDATGIVGEFFSLKEETDAELLAMQCGDFYEFFAEDAETVSEELDLNVSQKSSHGSSYPMAGVPVDDLTPYLKALVERGYRVAVADQYETESGHAREIVRVVTPGTLLETTDADAQYLAAVVDGDSSGAIAGETYGLAFADVTTGRFLVADAADVDEALTELYRFDPVEVLPGPNVRTDDELLSTVRERIDATLTLHDTESFAPKRAGHAVREQFGRETIDRLAVGESTLAAAGAILAYVEETGAGVLASMTRLQSHRGDDHVTLDATTQRNLELTETMHGDGDGSLFETIDHTATSAGGRLLKEWLQRPRRSIEALETRQQSVAALSSAALARDELTDTLGTAADLARLASKATHGSADARDLRSIQETLAVLPALSETISSTPELADSPLPVIVDRPDREPARELRETLDAAIAPEPPSTVTQGELFQRGHDDDLDEVIERHEELKEWVDTLADREKRQYGLSHVTVDRNRTDGYYVQVGKSAADGVPDHYEEIKTLKNSKRFTTDELEEKEREILRLERRRADLEYELFEQLREDVAARAELLQDVGRALATVDVLASLATHAAENRWVEPVLHRGDHLEIEQGRHPVVEQTTEFVPNDVRMDDDRGFLVVTGPNMSGKSTYMRQVAGIVLLAQIGSFVPAREAEIGVVDGIFTRVGALDELAQGRSTFMVEMSELSNILHAATDESLVILDEVGRGTATYDGISIAWAATEYLHNTVQAKTLFATHYHELTGLAENLPRVANVHVAADERDGDVTFLRTVRDGPTDRSYGIHVAELAGVPDPVVDRAETVLDRLREENAIEAKGGSSEPVQAVFDVSSGQFRGTANGDGGSADHGSTDGGDATSEANETIDPDAKAVLADLESIDVNTTPPIDLVTKVQELQRRLENA</sequence>
<dbReference type="Pfam" id="PF01624">
    <property type="entry name" value="MutS_I"/>
    <property type="match status" value="1"/>
</dbReference>
<dbReference type="InterPro" id="IPR007860">
    <property type="entry name" value="DNA_mmatch_repair_MutS_con_dom"/>
</dbReference>
<dbReference type="InterPro" id="IPR045076">
    <property type="entry name" value="MutS"/>
</dbReference>
<keyword evidence="6 7" id="KW-0234">DNA repair</keyword>
<feature type="domain" description="DNA mismatch repair proteins mutS family" evidence="12">
    <location>
        <begin position="691"/>
        <end position="707"/>
    </location>
</feature>
<accession>A0A3N6MQM1</accession>
<dbReference type="SUPFAM" id="SSF53150">
    <property type="entry name" value="DNA repair protein MutS, domain II"/>
    <property type="match status" value="1"/>
</dbReference>
<dbReference type="SUPFAM" id="SSF52540">
    <property type="entry name" value="P-loop containing nucleoside triphosphate hydrolases"/>
    <property type="match status" value="1"/>
</dbReference>
<dbReference type="InterPro" id="IPR007696">
    <property type="entry name" value="DNA_mismatch_repair_MutS_core"/>
</dbReference>
<keyword evidence="5 7" id="KW-0238">DNA-binding</keyword>
<dbReference type="InterPro" id="IPR027417">
    <property type="entry name" value="P-loop_NTPase"/>
</dbReference>
<comment type="similarity">
    <text evidence="1 7 9">Belongs to the DNA mismatch repair MutS family.</text>
</comment>
<dbReference type="PROSITE" id="PS00486">
    <property type="entry name" value="DNA_MISMATCH_REPAIR_2"/>
    <property type="match status" value="1"/>
</dbReference>
<keyword evidence="10" id="KW-0175">Coiled coil</keyword>
<evidence type="ECO:0000256" key="11">
    <source>
        <dbReference type="SAM" id="MobiDB-lite"/>
    </source>
</evidence>
<dbReference type="Gene3D" id="3.30.420.110">
    <property type="entry name" value="MutS, connector domain"/>
    <property type="match status" value="1"/>
</dbReference>
<dbReference type="OrthoDB" id="146065at2157"/>
<dbReference type="AlphaFoldDB" id="A0A3N6MQM1"/>
<evidence type="ECO:0000259" key="12">
    <source>
        <dbReference type="PROSITE" id="PS00486"/>
    </source>
</evidence>
<dbReference type="Gene3D" id="1.10.1420.10">
    <property type="match status" value="2"/>
</dbReference>
<dbReference type="InterPro" id="IPR000432">
    <property type="entry name" value="DNA_mismatch_repair_MutS_C"/>
</dbReference>
<keyword evidence="2 7" id="KW-0547">Nucleotide-binding</keyword>
<dbReference type="NCBIfam" id="NF003810">
    <property type="entry name" value="PRK05399.1"/>
    <property type="match status" value="1"/>
</dbReference>
<dbReference type="RefSeq" id="WP_124179792.1">
    <property type="nucleotide sequence ID" value="NZ_REFY01000009.1"/>
</dbReference>
<dbReference type="GO" id="GO:0005524">
    <property type="term" value="F:ATP binding"/>
    <property type="evidence" value="ECO:0007669"/>
    <property type="project" value="UniProtKB-UniRule"/>
</dbReference>
<evidence type="ECO:0000256" key="6">
    <source>
        <dbReference type="ARBA" id="ARBA00023204"/>
    </source>
</evidence>
<feature type="region of interest" description="Disordered" evidence="11">
    <location>
        <begin position="824"/>
        <end position="859"/>
    </location>
</feature>
<feature type="coiled-coil region" evidence="10">
    <location>
        <begin position="497"/>
        <end position="538"/>
    </location>
</feature>
<evidence type="ECO:0000313" key="14">
    <source>
        <dbReference type="Proteomes" id="UP000273828"/>
    </source>
</evidence>
<dbReference type="CDD" id="cd03284">
    <property type="entry name" value="ABC_MutS1"/>
    <property type="match status" value="1"/>
</dbReference>
<evidence type="ECO:0000256" key="10">
    <source>
        <dbReference type="SAM" id="Coils"/>
    </source>
</evidence>
<dbReference type="Pfam" id="PF05192">
    <property type="entry name" value="MutS_III"/>
    <property type="match status" value="1"/>
</dbReference>
<dbReference type="PANTHER" id="PTHR11361">
    <property type="entry name" value="DNA MISMATCH REPAIR PROTEIN MUTS FAMILY MEMBER"/>
    <property type="match status" value="1"/>
</dbReference>
<reference evidence="13 14" key="1">
    <citation type="submission" date="2018-10" db="EMBL/GenBank/DDBJ databases">
        <title>Natrarchaeobius chitinivorans gen. nov., sp. nov., and Natrarchaeobius haloalkaliphilus sp. nov., alkaliphilic, chitin-utilizing haloarchaea from hypersaline alkaline lakes.</title>
        <authorList>
            <person name="Sorokin D.Y."/>
            <person name="Elcheninov A.G."/>
            <person name="Kostrikina N.A."/>
            <person name="Bale N.J."/>
            <person name="Sinninghe Damste J.S."/>
            <person name="Khijniak T.V."/>
            <person name="Kublanov I.V."/>
            <person name="Toshchakov S.V."/>
        </authorList>
    </citation>
    <scope>NUCLEOTIDE SEQUENCE [LARGE SCALE GENOMIC DNA]</scope>
    <source>
        <strain evidence="13 14">AArcht-Sl</strain>
    </source>
</reference>
<dbReference type="EMBL" id="REFY01000009">
    <property type="protein sequence ID" value="RQG86119.1"/>
    <property type="molecule type" value="Genomic_DNA"/>
</dbReference>
<dbReference type="InterPro" id="IPR036678">
    <property type="entry name" value="MutS_con_dom_sf"/>
</dbReference>
<dbReference type="FunFam" id="3.40.50.300:FF:000870">
    <property type="entry name" value="MutS protein homolog 4"/>
    <property type="match status" value="1"/>
</dbReference>
<dbReference type="Gene3D" id="3.40.50.300">
    <property type="entry name" value="P-loop containing nucleotide triphosphate hydrolases"/>
    <property type="match status" value="1"/>
</dbReference>
<dbReference type="HAMAP" id="MF_00096">
    <property type="entry name" value="MutS"/>
    <property type="match status" value="1"/>
</dbReference>
<dbReference type="InterPro" id="IPR016151">
    <property type="entry name" value="DNA_mismatch_repair_MutS_N"/>
</dbReference>
<protein>
    <recommendedName>
        <fullName evidence="7 8">DNA mismatch repair protein MutS</fullName>
    </recommendedName>
</protein>
<name>A0A3N6MQM1_9EURY</name>
<dbReference type="GO" id="GO:0006298">
    <property type="term" value="P:mismatch repair"/>
    <property type="evidence" value="ECO:0007669"/>
    <property type="project" value="UniProtKB-UniRule"/>
</dbReference>
<evidence type="ECO:0000256" key="9">
    <source>
        <dbReference type="RuleBase" id="RU003756"/>
    </source>
</evidence>
<dbReference type="SMART" id="SM00534">
    <property type="entry name" value="MUTSac"/>
    <property type="match status" value="1"/>
</dbReference>
<dbReference type="GO" id="GO:0003684">
    <property type="term" value="F:damaged DNA binding"/>
    <property type="evidence" value="ECO:0007669"/>
    <property type="project" value="UniProtKB-UniRule"/>
</dbReference>
<keyword evidence="3 7" id="KW-0227">DNA damage</keyword>
<dbReference type="GO" id="GO:0030983">
    <property type="term" value="F:mismatched DNA binding"/>
    <property type="evidence" value="ECO:0007669"/>
    <property type="project" value="InterPro"/>
</dbReference>
<evidence type="ECO:0000256" key="5">
    <source>
        <dbReference type="ARBA" id="ARBA00023125"/>
    </source>
</evidence>
<evidence type="ECO:0000256" key="4">
    <source>
        <dbReference type="ARBA" id="ARBA00022840"/>
    </source>
</evidence>
<dbReference type="PIRSF" id="PIRSF037677">
    <property type="entry name" value="DNA_mis_repair_Msh6"/>
    <property type="match status" value="1"/>
</dbReference>
<dbReference type="NCBIfam" id="TIGR01070">
    <property type="entry name" value="mutS1"/>
    <property type="match status" value="1"/>
</dbReference>
<comment type="function">
    <text evidence="7">This protein is involved in the repair of mismatches in DNA. It is possible that it carries out the mismatch recognition step. This protein has a weak ATPase activity.</text>
</comment>
<dbReference type="SMART" id="SM00533">
    <property type="entry name" value="MUTSd"/>
    <property type="match status" value="1"/>
</dbReference>
<dbReference type="PANTHER" id="PTHR11361:SF34">
    <property type="entry name" value="DNA MISMATCH REPAIR PROTEIN MSH1, MITOCHONDRIAL"/>
    <property type="match status" value="1"/>
</dbReference>